<sequence>MMAMLNLNYKLNLSTASNLNLFDTIEGLKWVQKEIEKFGGNKSQVTLSGHSAGAIITGNVLMSQRSKGLISQAMMFSNSRKDMIMRDANQNYSRTFANLAGCSFYDTDWEDKDQVEEVIACLRRLKGIDFIHYQRKVDEYGFRMLPLTQDYGPDAFYQKDVSHFDLRKLNIPIMMGTTTHELMDGGSCIDKDKNGELSINWGKLETLCRYVLASLQFKDRILAVAACVDEYGFDINRVIYSEDDANLYMPLLREIQETNALGNKTFLYQFEYPDVVEILANPKNPTNDPSDYRHQHPMHSDDMAYIIGLKSKEFTPKHKYVQKVYSQMMVNFVKYSNPSDADIKFDEFDPKLNNYFVFDFHPNMTLKGMTNKYRKEAATFWQNTLIEKAGNYTVNYYESTLIETLNSANTLFDGINYPKVSYPPEFYRIETLVTSKKPSTSFIYIIYFIMMVIGAVLAVKCLTCCYKKFQHTKYEKLIV</sequence>
<accession>A0AC35TP17</accession>
<proteinExistence type="predicted"/>
<dbReference type="WBParaSite" id="RSKR_0000243400.1">
    <property type="protein sequence ID" value="RSKR_0000243400.1"/>
    <property type="gene ID" value="RSKR_0000243400"/>
</dbReference>
<name>A0AC35TP17_9BILA</name>
<reference evidence="2" key="1">
    <citation type="submission" date="2016-11" db="UniProtKB">
        <authorList>
            <consortium name="WormBaseParasite"/>
        </authorList>
    </citation>
    <scope>IDENTIFICATION</scope>
    <source>
        <strain evidence="2">KR3021</strain>
    </source>
</reference>
<evidence type="ECO:0000313" key="2">
    <source>
        <dbReference type="WBParaSite" id="RSKR_0000243400.1"/>
    </source>
</evidence>
<dbReference type="Proteomes" id="UP000095286">
    <property type="component" value="Unplaced"/>
</dbReference>
<organism evidence="1 2">
    <name type="scientific">Rhabditophanes sp. KR3021</name>
    <dbReference type="NCBI Taxonomy" id="114890"/>
    <lineage>
        <taxon>Eukaryota</taxon>
        <taxon>Metazoa</taxon>
        <taxon>Ecdysozoa</taxon>
        <taxon>Nematoda</taxon>
        <taxon>Chromadorea</taxon>
        <taxon>Rhabditida</taxon>
        <taxon>Tylenchina</taxon>
        <taxon>Panagrolaimomorpha</taxon>
        <taxon>Strongyloidoidea</taxon>
        <taxon>Alloionematidae</taxon>
        <taxon>Rhabditophanes</taxon>
    </lineage>
</organism>
<protein>
    <submittedName>
        <fullName evidence="2">Carboxylic ester hydrolase</fullName>
    </submittedName>
</protein>
<evidence type="ECO:0000313" key="1">
    <source>
        <dbReference type="Proteomes" id="UP000095286"/>
    </source>
</evidence>